<dbReference type="Pfam" id="PF12849">
    <property type="entry name" value="PBP_like_2"/>
    <property type="match status" value="1"/>
</dbReference>
<feature type="domain" description="PBP" evidence="1">
    <location>
        <begin position="46"/>
        <end position="290"/>
    </location>
</feature>
<sequence>MPDTAVVLPEVSASALTPKAVYNGGYANATEICVRVANGGAGQAGLIGNWADAYIQYRVSQGSQPFLVAWYLGDTTESLAFLAEGEVDIAVTYNKAAEDQAMRSKSAIRREYAFRDHFLLAGPTSDPAGLDNITDNEDRVLLMFNQIVSMGNKDILTPPTDRSAVRFLSRYDKSATNIKESQIFCEIGQVPWAYAYSKWYHQYPRFPLEALSAASLLAEYTLSDHGIWLSSPANVKSNMKIYAIGLDSDSDADETNPDILLNPAHILLGARADEKFKEECQHFMDWVVSPDGGQKVIREFKKEGEVLYSEAPKAAQRKIQQRQK</sequence>
<dbReference type="RefSeq" id="XP_007323469.1">
    <property type="nucleotide sequence ID" value="XM_007323407.1"/>
</dbReference>
<dbReference type="Gene3D" id="3.40.190.10">
    <property type="entry name" value="Periplasmic binding protein-like II"/>
    <property type="match status" value="2"/>
</dbReference>
<dbReference type="PANTHER" id="PTHR37945:SF1">
    <property type="entry name" value="EXTRACELLULAR TUNGSTATE BINDING PROTEIN"/>
    <property type="match status" value="1"/>
</dbReference>
<dbReference type="OrthoDB" id="10260248at2759"/>
<accession>F8PA36</accession>
<dbReference type="InterPro" id="IPR024370">
    <property type="entry name" value="PBP_domain"/>
</dbReference>
<evidence type="ECO:0000313" key="2">
    <source>
        <dbReference type="EMBL" id="EGO20034.1"/>
    </source>
</evidence>
<protein>
    <recommendedName>
        <fullName evidence="1">PBP domain-containing protein</fullName>
    </recommendedName>
</protein>
<proteinExistence type="predicted"/>
<evidence type="ECO:0000259" key="1">
    <source>
        <dbReference type="Pfam" id="PF12849"/>
    </source>
</evidence>
<name>F8PA36_SERL9</name>
<dbReference type="InterPro" id="IPR052738">
    <property type="entry name" value="ABC-Tungstate_binding"/>
</dbReference>
<dbReference type="HOGENOM" id="CLU_058099_0_0_1"/>
<dbReference type="SUPFAM" id="SSF53850">
    <property type="entry name" value="Periplasmic binding protein-like II"/>
    <property type="match status" value="1"/>
</dbReference>
<dbReference type="AlphaFoldDB" id="F8PA36"/>
<dbReference type="Proteomes" id="UP000008064">
    <property type="component" value="Unassembled WGS sequence"/>
</dbReference>
<gene>
    <name evidence="2" type="ORF">SERLADRAFT_478652</name>
</gene>
<dbReference type="GeneID" id="18821212"/>
<organism>
    <name type="scientific">Serpula lacrymans var. lacrymans (strain S7.9)</name>
    <name type="common">Dry rot fungus</name>
    <dbReference type="NCBI Taxonomy" id="578457"/>
    <lineage>
        <taxon>Eukaryota</taxon>
        <taxon>Fungi</taxon>
        <taxon>Dikarya</taxon>
        <taxon>Basidiomycota</taxon>
        <taxon>Agaricomycotina</taxon>
        <taxon>Agaricomycetes</taxon>
        <taxon>Agaricomycetidae</taxon>
        <taxon>Boletales</taxon>
        <taxon>Coniophorineae</taxon>
        <taxon>Serpulaceae</taxon>
        <taxon>Serpula</taxon>
    </lineage>
</organism>
<reference evidence="2" key="1">
    <citation type="submission" date="2011-04" db="EMBL/GenBank/DDBJ databases">
        <title>Evolution of plant cell wall degrading machinery underlies the functional diversity of forest fungi.</title>
        <authorList>
            <consortium name="US DOE Joint Genome Institute (JGI-PGF)"/>
            <person name="Eastwood D.C."/>
            <person name="Floudas D."/>
            <person name="Binder M."/>
            <person name="Majcherczyk A."/>
            <person name="Schneider P."/>
            <person name="Aerts A."/>
            <person name="Asiegbu F.O."/>
            <person name="Baker S.E."/>
            <person name="Barry K."/>
            <person name="Bendiksby M."/>
            <person name="Blumentritt M."/>
            <person name="Coutinho P.M."/>
            <person name="Cullen D."/>
            <person name="Cullen D."/>
            <person name="Gathman A."/>
            <person name="Goodell B."/>
            <person name="Henrissat B."/>
            <person name="Ihrmark K."/>
            <person name="Kauserud H."/>
            <person name="Kohler A."/>
            <person name="LaButti K."/>
            <person name="Lapidus A."/>
            <person name="Lavin J.L."/>
            <person name="Lee Y.-H."/>
            <person name="Lindquist E."/>
            <person name="Lilly W."/>
            <person name="Lucas S."/>
            <person name="Morin E."/>
            <person name="Murat C."/>
            <person name="Oguiza J.A."/>
            <person name="Park J."/>
            <person name="Pisabarro A.G."/>
            <person name="Riley R."/>
            <person name="Rosling A."/>
            <person name="Salamov A."/>
            <person name="Schmidt O."/>
            <person name="Schmutz J."/>
            <person name="Skrede I."/>
            <person name="Stenlid J."/>
            <person name="Wiebenga A."/>
            <person name="Xie X."/>
            <person name="Kues U."/>
            <person name="Hibbett D.S."/>
            <person name="Hoffmeister D."/>
            <person name="Hogberg N."/>
            <person name="Martin F."/>
            <person name="Grigoriev I.V."/>
            <person name="Watkinson S.C."/>
        </authorList>
    </citation>
    <scope>NUCLEOTIDE SEQUENCE</scope>
    <source>
        <strain evidence="2">S7.9</strain>
    </source>
</reference>
<dbReference type="EMBL" id="GL945442">
    <property type="protein sequence ID" value="EGO20034.1"/>
    <property type="molecule type" value="Genomic_DNA"/>
</dbReference>
<dbReference type="KEGG" id="sla:SERLADRAFT_478652"/>
<dbReference type="PANTHER" id="PTHR37945">
    <property type="entry name" value="EXTRACELLULAR TUNGSTATE BINDING PROTEIN"/>
    <property type="match status" value="1"/>
</dbReference>